<evidence type="ECO:0000256" key="6">
    <source>
        <dbReference type="ARBA" id="ARBA00035677"/>
    </source>
</evidence>
<keyword evidence="2 10" id="KW-0489">Methyltransferase</keyword>
<feature type="compositionally biased region" description="Polar residues" evidence="8">
    <location>
        <begin position="197"/>
        <end position="210"/>
    </location>
</feature>
<dbReference type="OrthoDB" id="289250at2759"/>
<evidence type="ECO:0000256" key="3">
    <source>
        <dbReference type="ARBA" id="ARBA00022679"/>
    </source>
</evidence>
<keyword evidence="3 10" id="KW-0808">Transferase</keyword>
<dbReference type="Proteomes" id="UP000007350">
    <property type="component" value="Unassembled WGS sequence"/>
</dbReference>
<comment type="caution">
    <text evidence="10">The sequence shown here is derived from an EMBL/GenBank/DDBJ whole genome shotgun (WGS) entry which is preliminary data.</text>
</comment>
<name>K2LU52_TRYCR</name>
<dbReference type="InterPro" id="IPR050082">
    <property type="entry name" value="RNA_methyltr_RlmE"/>
</dbReference>
<dbReference type="GO" id="GO:0002181">
    <property type="term" value="P:cytoplasmic translation"/>
    <property type="evidence" value="ECO:0007669"/>
    <property type="project" value="TreeGrafter"/>
</dbReference>
<reference evidence="10 11" key="1">
    <citation type="journal article" date="2012" name="BMC Genomics">
        <title>Comparative genomic analysis of human infective Trypanosoma cruzi lineages with the bat-restricted subspecies T. cruzi marinkellei.</title>
        <authorList>
            <person name="Franzen O."/>
            <person name="Talavera-Lopez C."/>
            <person name="Ochaya S."/>
            <person name="Butler C.E."/>
            <person name="Messenger L.A."/>
            <person name="Lewis M.D."/>
            <person name="Llewellyn M.S."/>
            <person name="Marinkelle C.J."/>
            <person name="Tyler K.M."/>
            <person name="Miles M.A."/>
            <person name="Andersson B."/>
        </authorList>
    </citation>
    <scope>NUCLEOTIDE SEQUENCE [LARGE SCALE GENOMIC DNA]</scope>
    <source>
        <strain evidence="10 11">B7</strain>
    </source>
</reference>
<dbReference type="HAMAP" id="MF_03162">
    <property type="entry name" value="RNA_methyltr_E_TRM7"/>
    <property type="match status" value="1"/>
</dbReference>
<feature type="compositionally biased region" description="Basic and acidic residues" evidence="8">
    <location>
        <begin position="215"/>
        <end position="226"/>
    </location>
</feature>
<organism evidence="10 11">
    <name type="scientific">Trypanosoma cruzi marinkellei</name>
    <dbReference type="NCBI Taxonomy" id="85056"/>
    <lineage>
        <taxon>Eukaryota</taxon>
        <taxon>Discoba</taxon>
        <taxon>Euglenozoa</taxon>
        <taxon>Kinetoplastea</taxon>
        <taxon>Metakinetoplastina</taxon>
        <taxon>Trypanosomatida</taxon>
        <taxon>Trypanosomatidae</taxon>
        <taxon>Trypanosoma</taxon>
        <taxon>Schizotrypanum</taxon>
    </lineage>
</organism>
<dbReference type="InterPro" id="IPR029063">
    <property type="entry name" value="SAM-dependent_MTases_sf"/>
</dbReference>
<evidence type="ECO:0000256" key="8">
    <source>
        <dbReference type="SAM" id="MobiDB-lite"/>
    </source>
</evidence>
<dbReference type="HAMAP" id="MF_01547">
    <property type="entry name" value="RNA_methyltr_E"/>
    <property type="match status" value="1"/>
</dbReference>
<keyword evidence="11" id="KW-1185">Reference proteome</keyword>
<dbReference type="PANTHER" id="PTHR10920">
    <property type="entry name" value="RIBOSOMAL RNA METHYLTRANSFERASE"/>
    <property type="match status" value="1"/>
</dbReference>
<sequence length="448" mass="50580">PPRSTLFPYTTLFRSLYEVIRPTSPVFLNFLFPCCWRYLVTIAWGHAGRREEVQGEEMGRASKDKRDIYYRKAKEEGYRARSAYKLLQLHEEFNILHRDGIQTGVVDLCAAPGSWSQLLARHLHEDESDRTEKQSSSAPRIVAVDLQEMMPIEGVQLLQGDITSEATAREIIRLLNINEDTAPMKEANVGFEEKESAIQTDEGGQSTVKRTSFAPDERNRHPDHTNSCEKKADLVVCDGAPDVTGMHELDEYLQHHLLLAALNITTFVLRRGGTFVTKMFRGPNTPFLVAKSEVFFRHVIIAKPRSSRNVSMEAFMVCQDYQPPAGYSPSFDRPLTTTTRCFTPAAPLPPALMQQQNEDPQAIQKEKTRKEEHQACMMESVIVPFLACGDLSGYDADMCYDRDADVPVLPPVHPPRQAPYMTTACNKDAESVAATNGVEDIMKRRRVE</sequence>
<evidence type="ECO:0000313" key="10">
    <source>
        <dbReference type="EMBL" id="EKF26258.1"/>
    </source>
</evidence>
<evidence type="ECO:0000256" key="7">
    <source>
        <dbReference type="ARBA" id="ARBA00048902"/>
    </source>
</evidence>
<feature type="non-terminal residue" evidence="10">
    <location>
        <position position="1"/>
    </location>
</feature>
<dbReference type="InterPro" id="IPR002877">
    <property type="entry name" value="RNA_MeTrfase_FtsJ_dom"/>
</dbReference>
<keyword evidence="4" id="KW-0949">S-adenosyl-L-methionine</keyword>
<evidence type="ECO:0000313" key="11">
    <source>
        <dbReference type="Proteomes" id="UP000007350"/>
    </source>
</evidence>
<dbReference type="SUPFAM" id="SSF53335">
    <property type="entry name" value="S-adenosyl-L-methionine-dependent methyltransferases"/>
    <property type="match status" value="1"/>
</dbReference>
<protein>
    <recommendedName>
        <fullName evidence="6">tRNA (cytidine(32)/guanosine(34)-2'-O)-methyltransferase</fullName>
        <ecNumber evidence="6">2.1.1.205</ecNumber>
    </recommendedName>
</protein>
<evidence type="ECO:0000256" key="4">
    <source>
        <dbReference type="ARBA" id="ARBA00022691"/>
    </source>
</evidence>
<dbReference type="InterPro" id="IPR028590">
    <property type="entry name" value="RNA_methyltr_E_TRM7"/>
</dbReference>
<evidence type="ECO:0000256" key="1">
    <source>
        <dbReference type="ARBA" id="ARBA00022490"/>
    </source>
</evidence>
<gene>
    <name evidence="10" type="ORF">MOQ_010058</name>
</gene>
<accession>K2LU52</accession>
<feature type="domain" description="Ribosomal RNA methyltransferase FtsJ" evidence="9">
    <location>
        <begin position="78"/>
        <end position="321"/>
    </location>
</feature>
<comment type="catalytic activity">
    <reaction evidence="7">
        <text>cytidine(32)/guanosine(34) in tRNA + 2 S-adenosyl-L-methionine = 2'-O-methylcytidine(32)/2'-O-methylguanosine(34) in tRNA + 2 S-adenosyl-L-homocysteine + 2 H(+)</text>
        <dbReference type="Rhea" id="RHEA:42396"/>
        <dbReference type="Rhea" id="RHEA-COMP:10246"/>
        <dbReference type="Rhea" id="RHEA-COMP:10247"/>
        <dbReference type="ChEBI" id="CHEBI:15378"/>
        <dbReference type="ChEBI" id="CHEBI:57856"/>
        <dbReference type="ChEBI" id="CHEBI:59789"/>
        <dbReference type="ChEBI" id="CHEBI:74269"/>
        <dbReference type="ChEBI" id="CHEBI:74445"/>
        <dbReference type="ChEBI" id="CHEBI:74495"/>
        <dbReference type="ChEBI" id="CHEBI:82748"/>
        <dbReference type="EC" id="2.1.1.205"/>
    </reaction>
</comment>
<keyword evidence="5" id="KW-0819">tRNA processing</keyword>
<dbReference type="GO" id="GO:0106340">
    <property type="term" value="F:tRNA (guanosine(34)-2'-O)-methyltransferase activity"/>
    <property type="evidence" value="ECO:0007669"/>
    <property type="project" value="UniProtKB-ARBA"/>
</dbReference>
<proteinExistence type="inferred from homology"/>
<feature type="region of interest" description="Disordered" evidence="8">
    <location>
        <begin position="195"/>
        <end position="226"/>
    </location>
</feature>
<evidence type="ECO:0000256" key="5">
    <source>
        <dbReference type="ARBA" id="ARBA00022694"/>
    </source>
</evidence>
<dbReference type="Pfam" id="PF01728">
    <property type="entry name" value="FtsJ"/>
    <property type="match status" value="1"/>
</dbReference>
<evidence type="ECO:0000259" key="9">
    <source>
        <dbReference type="Pfam" id="PF01728"/>
    </source>
</evidence>
<dbReference type="PANTHER" id="PTHR10920:SF12">
    <property type="entry name" value="TRNA (CYTIDINE(32)_GUANOSINE(34)-2'-O)-METHYLTRANSFERASE-RELATED"/>
    <property type="match status" value="1"/>
</dbReference>
<dbReference type="EMBL" id="AHKC01021315">
    <property type="protein sequence ID" value="EKF26258.1"/>
    <property type="molecule type" value="Genomic_DNA"/>
</dbReference>
<dbReference type="AlphaFoldDB" id="K2LU52"/>
<keyword evidence="1" id="KW-0963">Cytoplasm</keyword>
<dbReference type="InterPro" id="IPR015507">
    <property type="entry name" value="rRNA-MeTfrase_E"/>
</dbReference>
<evidence type="ECO:0000256" key="2">
    <source>
        <dbReference type="ARBA" id="ARBA00022603"/>
    </source>
</evidence>
<dbReference type="GO" id="GO:0030488">
    <property type="term" value="P:tRNA methylation"/>
    <property type="evidence" value="ECO:0007669"/>
    <property type="project" value="UniProtKB-ARBA"/>
</dbReference>
<dbReference type="EC" id="2.1.1.205" evidence="6"/>
<dbReference type="GO" id="GO:0005737">
    <property type="term" value="C:cytoplasm"/>
    <property type="evidence" value="ECO:0007669"/>
    <property type="project" value="TreeGrafter"/>
</dbReference>
<dbReference type="Gene3D" id="3.40.50.150">
    <property type="entry name" value="Vaccinia Virus protein VP39"/>
    <property type="match status" value="1"/>
</dbReference>